<evidence type="ECO:0000313" key="2">
    <source>
        <dbReference type="Proteomes" id="UP000474777"/>
    </source>
</evidence>
<comment type="caution">
    <text evidence="1">The sequence shown here is derived from an EMBL/GenBank/DDBJ whole genome shotgun (WGS) entry which is preliminary data.</text>
</comment>
<dbReference type="AlphaFoldDB" id="A0A6B3LTY6"/>
<organism evidence="1 2">
    <name type="scientific">Pontibacter burrus</name>
    <dbReference type="NCBI Taxonomy" id="2704466"/>
    <lineage>
        <taxon>Bacteria</taxon>
        <taxon>Pseudomonadati</taxon>
        <taxon>Bacteroidota</taxon>
        <taxon>Cytophagia</taxon>
        <taxon>Cytophagales</taxon>
        <taxon>Hymenobacteraceae</taxon>
        <taxon>Pontibacter</taxon>
    </lineage>
</organism>
<evidence type="ECO:0000313" key="1">
    <source>
        <dbReference type="EMBL" id="NEM98475.1"/>
    </source>
</evidence>
<dbReference type="NCBIfam" id="NF047658">
    <property type="entry name" value="HYC_CC_PP"/>
    <property type="match status" value="1"/>
</dbReference>
<dbReference type="EMBL" id="JAAGWD010000005">
    <property type="protein sequence ID" value="NEM98475.1"/>
    <property type="molecule type" value="Genomic_DNA"/>
</dbReference>
<protein>
    <submittedName>
        <fullName evidence="1">Uncharacterized protein</fullName>
    </submittedName>
</protein>
<proteinExistence type="predicted"/>
<name>A0A6B3LTY6_9BACT</name>
<dbReference type="Pfam" id="PF26622">
    <property type="entry name" value="DUF8199"/>
    <property type="match status" value="1"/>
</dbReference>
<accession>A0A6B3LTY6</accession>
<dbReference type="RefSeq" id="WP_163915370.1">
    <property type="nucleotide sequence ID" value="NZ_JAAGWD010000005.1"/>
</dbReference>
<dbReference type="Proteomes" id="UP000474777">
    <property type="component" value="Unassembled WGS sequence"/>
</dbReference>
<dbReference type="InterPro" id="IPR058060">
    <property type="entry name" value="HYC_CC_PP"/>
</dbReference>
<sequence>MQSIIQSMKGLQRIILLTLTLLVLVTSTGLSVGLHFCAGDIRDLSFLGQAAECPMEQQKEALPACHKPADTSTDEDCCNDHKLVIERQDNISDSKSIQLTKLPDYQFLAIVHAVVLQLYFPKVTLKPAYALYTSPPVVRDIPVLVQSFLL</sequence>
<keyword evidence="2" id="KW-1185">Reference proteome</keyword>
<gene>
    <name evidence="1" type="ORF">GXP69_12290</name>
</gene>
<dbReference type="InterPro" id="IPR058512">
    <property type="entry name" value="DUF8199"/>
</dbReference>
<reference evidence="1 2" key="1">
    <citation type="submission" date="2020-02" db="EMBL/GenBank/DDBJ databases">
        <authorList>
            <person name="Kim M.K."/>
        </authorList>
    </citation>
    <scope>NUCLEOTIDE SEQUENCE [LARGE SCALE GENOMIC DNA]</scope>
    <source>
        <strain evidence="1 2">BT327</strain>
    </source>
</reference>